<name>A0A365YG78_9MICC</name>
<gene>
    <name evidence="2" type="ORF">C1H84_07675</name>
</gene>
<dbReference type="EMBL" id="POAF01000003">
    <property type="protein sequence ID" value="RBM01711.1"/>
    <property type="molecule type" value="Genomic_DNA"/>
</dbReference>
<organism evidence="2 3">
    <name type="scientific">Glutamicibacter soli</name>
    <dbReference type="NCBI Taxonomy" id="453836"/>
    <lineage>
        <taxon>Bacteria</taxon>
        <taxon>Bacillati</taxon>
        <taxon>Actinomycetota</taxon>
        <taxon>Actinomycetes</taxon>
        <taxon>Micrococcales</taxon>
        <taxon>Micrococcaceae</taxon>
        <taxon>Glutamicibacter</taxon>
    </lineage>
</organism>
<evidence type="ECO:0000313" key="3">
    <source>
        <dbReference type="Proteomes" id="UP000252167"/>
    </source>
</evidence>
<reference evidence="2 3" key="1">
    <citation type="submission" date="2018-01" db="EMBL/GenBank/DDBJ databases">
        <title>Glutamicibacter soli strain NHPC-3 Whole genome sequence and assembly.</title>
        <authorList>
            <person name="Choudhury P."/>
            <person name="Gupta D."/>
            <person name="Sengupta K."/>
            <person name="Jawed A."/>
            <person name="Sultana N."/>
            <person name="Saha P."/>
        </authorList>
    </citation>
    <scope>NUCLEOTIDE SEQUENCE [LARGE SCALE GENOMIC DNA]</scope>
    <source>
        <strain evidence="2 3">NHPC-3</strain>
    </source>
</reference>
<evidence type="ECO:0000256" key="1">
    <source>
        <dbReference type="SAM" id="Coils"/>
    </source>
</evidence>
<protein>
    <submittedName>
        <fullName evidence="2">Uncharacterized protein</fullName>
    </submittedName>
</protein>
<accession>A0A365YG78</accession>
<sequence length="90" mass="9658">MMFQATLDSVAFQLSDAKDTTRFAIGQLSQISGLTWRSEAGRAFAAQVGELSGRLQVLAGVLVDAEAYLAVATNEIHALEAQINEQRMAS</sequence>
<keyword evidence="3" id="KW-1185">Reference proteome</keyword>
<feature type="coiled-coil region" evidence="1">
    <location>
        <begin position="62"/>
        <end position="89"/>
    </location>
</feature>
<keyword evidence="1" id="KW-0175">Coiled coil</keyword>
<evidence type="ECO:0000313" key="2">
    <source>
        <dbReference type="EMBL" id="RBM01711.1"/>
    </source>
</evidence>
<dbReference type="Proteomes" id="UP000252167">
    <property type="component" value="Unassembled WGS sequence"/>
</dbReference>
<comment type="caution">
    <text evidence="2">The sequence shown here is derived from an EMBL/GenBank/DDBJ whole genome shotgun (WGS) entry which is preliminary data.</text>
</comment>
<dbReference type="AlphaFoldDB" id="A0A365YG78"/>
<proteinExistence type="predicted"/>
<dbReference type="RefSeq" id="WP_047120159.1">
    <property type="nucleotide sequence ID" value="NZ_CM125969.1"/>
</dbReference>